<gene>
    <name evidence="1" type="ORF">EUX98_g1381</name>
</gene>
<dbReference type="EMBL" id="SGPM01000015">
    <property type="protein sequence ID" value="THH32790.1"/>
    <property type="molecule type" value="Genomic_DNA"/>
</dbReference>
<dbReference type="OrthoDB" id="3830579at2759"/>
<name>A0A4S4NA07_9APHY</name>
<dbReference type="AlphaFoldDB" id="A0A4S4NA07"/>
<protein>
    <recommendedName>
        <fullName evidence="3">ABM domain-containing protein</fullName>
    </recommendedName>
</protein>
<evidence type="ECO:0000313" key="2">
    <source>
        <dbReference type="Proteomes" id="UP000308730"/>
    </source>
</evidence>
<reference evidence="1 2" key="1">
    <citation type="submission" date="2019-02" db="EMBL/GenBank/DDBJ databases">
        <title>Genome sequencing of the rare red list fungi Antrodiella citrinella (Flaviporus citrinellus).</title>
        <authorList>
            <person name="Buettner E."/>
            <person name="Kellner H."/>
        </authorList>
    </citation>
    <scope>NUCLEOTIDE SEQUENCE [LARGE SCALE GENOMIC DNA]</scope>
    <source>
        <strain evidence="1 2">DSM 108506</strain>
    </source>
</reference>
<dbReference type="Proteomes" id="UP000308730">
    <property type="component" value="Unassembled WGS sequence"/>
</dbReference>
<sequence length="199" mass="21688">MSSNSVVVEFATWPASEAFKADRTLAHPALTLIAGCKGAQKIYYGIQHEDKTTAKLVIIWDSLADHQALIDDKPLYAKLGGLLGPVLAGGLSLFHVKFAAIESIPAHFESPITELATATLKDASKSAEFEAGLAQAVSFSSGKVVEHEKQWVLVKGWQSIEEHEAFRKDATEAMITLRSNLKQLVDAEMGHWQLTAFKV</sequence>
<comment type="caution">
    <text evidence="1">The sequence shown here is derived from an EMBL/GenBank/DDBJ whole genome shotgun (WGS) entry which is preliminary data.</text>
</comment>
<proteinExistence type="predicted"/>
<evidence type="ECO:0000313" key="1">
    <source>
        <dbReference type="EMBL" id="THH32790.1"/>
    </source>
</evidence>
<evidence type="ECO:0008006" key="3">
    <source>
        <dbReference type="Google" id="ProtNLM"/>
    </source>
</evidence>
<keyword evidence="2" id="KW-1185">Reference proteome</keyword>
<dbReference type="Gene3D" id="3.30.70.100">
    <property type="match status" value="2"/>
</dbReference>
<accession>A0A4S4NA07</accession>
<organism evidence="1 2">
    <name type="scientific">Antrodiella citrinella</name>
    <dbReference type="NCBI Taxonomy" id="2447956"/>
    <lineage>
        <taxon>Eukaryota</taxon>
        <taxon>Fungi</taxon>
        <taxon>Dikarya</taxon>
        <taxon>Basidiomycota</taxon>
        <taxon>Agaricomycotina</taxon>
        <taxon>Agaricomycetes</taxon>
        <taxon>Polyporales</taxon>
        <taxon>Steccherinaceae</taxon>
        <taxon>Antrodiella</taxon>
    </lineage>
</organism>